<dbReference type="SUPFAM" id="SSF51735">
    <property type="entry name" value="NAD(P)-binding Rossmann-fold domains"/>
    <property type="match status" value="1"/>
</dbReference>
<dbReference type="EC" id="1.1.1.100" evidence="3"/>
<accession>A0A645FNX0</accession>
<dbReference type="InterPro" id="IPR002347">
    <property type="entry name" value="SDR_fam"/>
</dbReference>
<dbReference type="Gene3D" id="3.40.50.720">
    <property type="entry name" value="NAD(P)-binding Rossmann-like Domain"/>
    <property type="match status" value="1"/>
</dbReference>
<proteinExistence type="inferred from homology"/>
<dbReference type="PANTHER" id="PTHR24321">
    <property type="entry name" value="DEHYDROGENASES, SHORT CHAIN"/>
    <property type="match status" value="1"/>
</dbReference>
<evidence type="ECO:0000256" key="2">
    <source>
        <dbReference type="ARBA" id="ARBA00023002"/>
    </source>
</evidence>
<evidence type="ECO:0000256" key="1">
    <source>
        <dbReference type="ARBA" id="ARBA00006484"/>
    </source>
</evidence>
<reference evidence="3" key="1">
    <citation type="submission" date="2019-08" db="EMBL/GenBank/DDBJ databases">
        <authorList>
            <person name="Kucharzyk K."/>
            <person name="Murdoch R.W."/>
            <person name="Higgins S."/>
            <person name="Loffler F."/>
        </authorList>
    </citation>
    <scope>NUCLEOTIDE SEQUENCE</scope>
</reference>
<dbReference type="InterPro" id="IPR036291">
    <property type="entry name" value="NAD(P)-bd_dom_sf"/>
</dbReference>
<evidence type="ECO:0000313" key="3">
    <source>
        <dbReference type="EMBL" id="MPN16127.1"/>
    </source>
</evidence>
<protein>
    <submittedName>
        <fullName evidence="3">3-oxoacyl-[acyl-carrier-protein] reductase FabG</fullName>
        <ecNumber evidence="3">1.1.1.100</ecNumber>
    </submittedName>
</protein>
<sequence>MTDMTAKMPPEVLAMMKEKSPLKRLGSPIDIANACLFLASEEADFITGAVLSVDGGVVL</sequence>
<comment type="caution">
    <text evidence="3">The sequence shown here is derived from an EMBL/GenBank/DDBJ whole genome shotgun (WGS) entry which is preliminary data.</text>
</comment>
<name>A0A645FNX0_9ZZZZ</name>
<dbReference type="Pfam" id="PF13561">
    <property type="entry name" value="adh_short_C2"/>
    <property type="match status" value="1"/>
</dbReference>
<organism evidence="3">
    <name type="scientific">bioreactor metagenome</name>
    <dbReference type="NCBI Taxonomy" id="1076179"/>
    <lineage>
        <taxon>unclassified sequences</taxon>
        <taxon>metagenomes</taxon>
        <taxon>ecological metagenomes</taxon>
    </lineage>
</organism>
<dbReference type="GO" id="GO:0004316">
    <property type="term" value="F:3-oxoacyl-[acyl-carrier-protein] reductase (NADPH) activity"/>
    <property type="evidence" value="ECO:0007669"/>
    <property type="project" value="UniProtKB-EC"/>
</dbReference>
<dbReference type="AlphaFoldDB" id="A0A645FNX0"/>
<keyword evidence="2 3" id="KW-0560">Oxidoreductase</keyword>
<gene>
    <name evidence="3" type="primary">fabG_124</name>
    <name evidence="3" type="ORF">SDC9_163465</name>
</gene>
<dbReference type="PANTHER" id="PTHR24321:SF8">
    <property type="entry name" value="ESTRADIOL 17-BETA-DEHYDROGENASE 8-RELATED"/>
    <property type="match status" value="1"/>
</dbReference>
<comment type="similarity">
    <text evidence="1">Belongs to the short-chain dehydrogenases/reductases (SDR) family.</text>
</comment>
<dbReference type="EMBL" id="VSSQ01063034">
    <property type="protein sequence ID" value="MPN16127.1"/>
    <property type="molecule type" value="Genomic_DNA"/>
</dbReference>